<dbReference type="RefSeq" id="WP_015942169.1">
    <property type="nucleotide sequence ID" value="NC_011831.1"/>
</dbReference>
<name>B8G9G9_CHLAD</name>
<reference evidence="3" key="1">
    <citation type="submission" date="2008-12" db="EMBL/GenBank/DDBJ databases">
        <title>Complete sequence of Chloroflexus aggregans DSM 9485.</title>
        <authorList>
            <consortium name="US DOE Joint Genome Institute"/>
            <person name="Lucas S."/>
            <person name="Copeland A."/>
            <person name="Lapidus A."/>
            <person name="Glavina del Rio T."/>
            <person name="Dalin E."/>
            <person name="Tice H."/>
            <person name="Pitluck S."/>
            <person name="Foster B."/>
            <person name="Larimer F."/>
            <person name="Land M."/>
            <person name="Hauser L."/>
            <person name="Kyrpides N."/>
            <person name="Mikhailova N."/>
            <person name="Bryant D."/>
            <person name="Richardson P."/>
        </authorList>
    </citation>
    <scope>NUCLEOTIDE SEQUENCE</scope>
    <source>
        <strain evidence="3">DSM 9485</strain>
    </source>
</reference>
<dbReference type="KEGG" id="cag:Cagg_3482"/>
<evidence type="ECO:0000313" key="4">
    <source>
        <dbReference type="Proteomes" id="UP000002508"/>
    </source>
</evidence>
<protein>
    <recommendedName>
        <fullName evidence="2">DZANK-type domain-containing protein</fullName>
    </recommendedName>
</protein>
<evidence type="ECO:0000313" key="3">
    <source>
        <dbReference type="EMBL" id="ACL26322.1"/>
    </source>
</evidence>
<organism evidence="3 4">
    <name type="scientific">Chloroflexus aggregans (strain MD-66 / DSM 9485)</name>
    <dbReference type="NCBI Taxonomy" id="326427"/>
    <lineage>
        <taxon>Bacteria</taxon>
        <taxon>Bacillati</taxon>
        <taxon>Chloroflexota</taxon>
        <taxon>Chloroflexia</taxon>
        <taxon>Chloroflexales</taxon>
        <taxon>Chloroflexineae</taxon>
        <taxon>Chloroflexaceae</taxon>
        <taxon>Chloroflexus</taxon>
    </lineage>
</organism>
<proteinExistence type="predicted"/>
<feature type="transmembrane region" description="Helical" evidence="1">
    <location>
        <begin position="112"/>
        <end position="130"/>
    </location>
</feature>
<dbReference type="Proteomes" id="UP000002508">
    <property type="component" value="Chromosome"/>
</dbReference>
<feature type="transmembrane region" description="Helical" evidence="1">
    <location>
        <begin position="137"/>
        <end position="153"/>
    </location>
</feature>
<keyword evidence="1" id="KW-0472">Membrane</keyword>
<accession>B8G9G9</accession>
<keyword evidence="1" id="KW-0812">Transmembrane</keyword>
<dbReference type="AlphaFoldDB" id="B8G9G9"/>
<evidence type="ECO:0000259" key="2">
    <source>
        <dbReference type="Pfam" id="PF12773"/>
    </source>
</evidence>
<keyword evidence="4" id="KW-1185">Reference proteome</keyword>
<keyword evidence="1" id="KW-1133">Transmembrane helix</keyword>
<feature type="transmembrane region" description="Helical" evidence="1">
    <location>
        <begin position="159"/>
        <end position="176"/>
    </location>
</feature>
<feature type="transmembrane region" description="Helical" evidence="1">
    <location>
        <begin position="89"/>
        <end position="106"/>
    </location>
</feature>
<dbReference type="OrthoDB" id="157546at2"/>
<dbReference type="HOGENOM" id="CLU_1438726_0_0_0"/>
<feature type="domain" description="DZANK-type" evidence="2">
    <location>
        <begin position="3"/>
        <end position="62"/>
    </location>
</feature>
<evidence type="ECO:0000256" key="1">
    <source>
        <dbReference type="SAM" id="Phobius"/>
    </source>
</evidence>
<dbReference type="Pfam" id="PF12773">
    <property type="entry name" value="DZR"/>
    <property type="match status" value="1"/>
</dbReference>
<dbReference type="STRING" id="326427.Cagg_3482"/>
<gene>
    <name evidence="3" type="ordered locus">Cagg_3482</name>
</gene>
<dbReference type="InterPro" id="IPR025874">
    <property type="entry name" value="DZR"/>
</dbReference>
<sequence>MHCPHCNTELPDDARFCIECGTAVRIATGETVPLSSRGNTTITCPHCRSINPRYARFCVHCGQSLLTSGPVVHTPPSPQPHPTYQVSHWNAVLFLIGATLLIPVIFSFPPMIWLTILIIIGIAQIIFYFSIGKIRTAILYAIGLLGIGLLLRIRQLTFPAFILLVGLALLIGIRLWKGK</sequence>
<dbReference type="EMBL" id="CP001337">
    <property type="protein sequence ID" value="ACL26322.1"/>
    <property type="molecule type" value="Genomic_DNA"/>
</dbReference>